<dbReference type="InParanoid" id="K3YXP6"/>
<dbReference type="Gramene" id="KQL32052">
    <property type="protein sequence ID" value="KQL32052"/>
    <property type="gene ID" value="SETIT_019042mg"/>
</dbReference>
<dbReference type="AlphaFoldDB" id="K3YXP6"/>
<dbReference type="EMBL" id="AGNK02000595">
    <property type="status" value="NOT_ANNOTATED_CDS"/>
    <property type="molecule type" value="Genomic_DNA"/>
</dbReference>
<protein>
    <recommendedName>
        <fullName evidence="3">F-box domain-containing protein</fullName>
    </recommendedName>
</protein>
<dbReference type="InterPro" id="IPR025886">
    <property type="entry name" value="PP2-like"/>
</dbReference>
<dbReference type="HOGENOM" id="CLU_050973_3_0_1"/>
<reference evidence="2" key="1">
    <citation type="journal article" date="2012" name="Nat. Biotechnol.">
        <title>Reference genome sequence of the model plant Setaria.</title>
        <authorList>
            <person name="Bennetzen J.L."/>
            <person name="Schmutz J."/>
            <person name="Wang H."/>
            <person name="Percifield R."/>
            <person name="Hawkins J."/>
            <person name="Pontaroli A.C."/>
            <person name="Estep M."/>
            <person name="Feng L."/>
            <person name="Vaughn J.N."/>
            <person name="Grimwood J."/>
            <person name="Jenkins J."/>
            <person name="Barry K."/>
            <person name="Lindquist E."/>
            <person name="Hellsten U."/>
            <person name="Deshpande S."/>
            <person name="Wang X."/>
            <person name="Wu X."/>
            <person name="Mitros T."/>
            <person name="Triplett J."/>
            <person name="Yang X."/>
            <person name="Ye C.Y."/>
            <person name="Mauro-Herrera M."/>
            <person name="Wang L."/>
            <person name="Li P."/>
            <person name="Sharma M."/>
            <person name="Sharma R."/>
            <person name="Ronald P.C."/>
            <person name="Panaud O."/>
            <person name="Kellogg E.A."/>
            <person name="Brutnell T.P."/>
            <person name="Doust A.N."/>
            <person name="Tuskan G.A."/>
            <person name="Rokhsar D."/>
            <person name="Devos K.M."/>
        </authorList>
    </citation>
    <scope>NUCLEOTIDE SEQUENCE [LARGE SCALE GENOMIC DNA]</scope>
    <source>
        <strain evidence="2">cv. Yugu1</strain>
    </source>
</reference>
<dbReference type="STRING" id="4555.K3YXP6"/>
<evidence type="ECO:0000313" key="1">
    <source>
        <dbReference type="EnsemblPlants" id="KQL32052"/>
    </source>
</evidence>
<dbReference type="EnsemblPlants" id="KQL32052">
    <property type="protein sequence ID" value="KQL32052"/>
    <property type="gene ID" value="SETIT_019042mg"/>
</dbReference>
<accession>K3YXP6</accession>
<evidence type="ECO:0000313" key="2">
    <source>
        <dbReference type="Proteomes" id="UP000004995"/>
    </source>
</evidence>
<evidence type="ECO:0008006" key="3">
    <source>
        <dbReference type="Google" id="ProtNLM"/>
    </source>
</evidence>
<proteinExistence type="predicted"/>
<dbReference type="PANTHER" id="PTHR32278">
    <property type="entry name" value="F-BOX DOMAIN-CONTAINING PROTEIN"/>
    <property type="match status" value="1"/>
</dbReference>
<keyword evidence="2" id="KW-1185">Reference proteome</keyword>
<name>K3YXP6_SETIT</name>
<dbReference type="Pfam" id="PF14299">
    <property type="entry name" value="PP2"/>
    <property type="match status" value="1"/>
</dbReference>
<dbReference type="eggNOG" id="ENOG502QRA4">
    <property type="taxonomic scope" value="Eukaryota"/>
</dbReference>
<sequence length="167" mass="18988">MWLDRETGAKCYMLSARALCIIWGNTPEYWGWIPLTDSSFSEAARLLQVWWLEIRGKIDSKMLSQNSTYAAYIVFKTSVHLGESKSTCHVCLDVDDRDEDGEIPQNVVLPRERADGWMELEMGEFRNDEGEYGEVSIRLLETSAIVKGGLIVQGIEARPKKQRALSL</sequence>
<dbReference type="OMA" id="QTRKVCL"/>
<dbReference type="PANTHER" id="PTHR32278:SF137">
    <property type="entry name" value="F-BOX DOMAIN-CONTAINING PROTEIN"/>
    <property type="match status" value="1"/>
</dbReference>
<reference evidence="1" key="2">
    <citation type="submission" date="2018-08" db="UniProtKB">
        <authorList>
            <consortium name="EnsemblPlants"/>
        </authorList>
    </citation>
    <scope>IDENTIFICATION</scope>
    <source>
        <strain evidence="1">Yugu1</strain>
    </source>
</reference>
<dbReference type="Proteomes" id="UP000004995">
    <property type="component" value="Unassembled WGS sequence"/>
</dbReference>
<organism evidence="1 2">
    <name type="scientific">Setaria italica</name>
    <name type="common">Foxtail millet</name>
    <name type="synonym">Panicum italicum</name>
    <dbReference type="NCBI Taxonomy" id="4555"/>
    <lineage>
        <taxon>Eukaryota</taxon>
        <taxon>Viridiplantae</taxon>
        <taxon>Streptophyta</taxon>
        <taxon>Embryophyta</taxon>
        <taxon>Tracheophyta</taxon>
        <taxon>Spermatophyta</taxon>
        <taxon>Magnoliopsida</taxon>
        <taxon>Liliopsida</taxon>
        <taxon>Poales</taxon>
        <taxon>Poaceae</taxon>
        <taxon>PACMAD clade</taxon>
        <taxon>Panicoideae</taxon>
        <taxon>Panicodae</taxon>
        <taxon>Paniceae</taxon>
        <taxon>Cenchrinae</taxon>
        <taxon>Setaria</taxon>
    </lineage>
</organism>